<name>A0A4Q9FTW9_9FLAO</name>
<dbReference type="Proteomes" id="UP000292372">
    <property type="component" value="Unassembled WGS sequence"/>
</dbReference>
<evidence type="ECO:0000313" key="6">
    <source>
        <dbReference type="Proteomes" id="UP000292372"/>
    </source>
</evidence>
<evidence type="ECO:0000313" key="5">
    <source>
        <dbReference type="EMBL" id="TBN18769.1"/>
    </source>
</evidence>
<gene>
    <name evidence="5" type="ORF">EYD46_01510</name>
</gene>
<feature type="signal peptide" evidence="3">
    <location>
        <begin position="1"/>
        <end position="23"/>
    </location>
</feature>
<sequence length="289" mass="30986">MKKITLKISAFLLFAMLALQVHAQPCPELWNEAGSYKIAVCTDGADASTELYMTVNGTTGDLEWAALLPGDDPTQVWTVKDHREPASSGYVEIWATVPGVGDFTIAVDPSTLDGSGSDTEIKLTLVPGQPVGDNTDPNYGWDQFQRRKSTGWTGSGNNALFAKPSNSPGQQGNLRYRDAPSAAGDPVLFQSGGAISALRFILVSPLSNEEFDTSSIFISNPVNNEINIKGLTSNVKEVIVYSLLGQKVLTKEVNTQSSLSLDASALTSGMYLVEMKGDKGSFTKKIVKQ</sequence>
<evidence type="ECO:0000256" key="2">
    <source>
        <dbReference type="SAM" id="MobiDB-lite"/>
    </source>
</evidence>
<protein>
    <submittedName>
        <fullName evidence="5">T9SS type A sorting domain-containing protein</fullName>
    </submittedName>
</protein>
<dbReference type="InterPro" id="IPR026444">
    <property type="entry name" value="Secre_tail"/>
</dbReference>
<keyword evidence="6" id="KW-1185">Reference proteome</keyword>
<dbReference type="AlphaFoldDB" id="A0A4Q9FTW9"/>
<feature type="compositionally biased region" description="Polar residues" evidence="2">
    <location>
        <begin position="155"/>
        <end position="173"/>
    </location>
</feature>
<evidence type="ECO:0000256" key="3">
    <source>
        <dbReference type="SAM" id="SignalP"/>
    </source>
</evidence>
<dbReference type="NCBIfam" id="TIGR04183">
    <property type="entry name" value="Por_Secre_tail"/>
    <property type="match status" value="1"/>
</dbReference>
<proteinExistence type="predicted"/>
<dbReference type="RefSeq" id="WP_130935286.1">
    <property type="nucleotide sequence ID" value="NZ_SIRS01000001.1"/>
</dbReference>
<dbReference type="EMBL" id="SIRS01000001">
    <property type="protein sequence ID" value="TBN18769.1"/>
    <property type="molecule type" value="Genomic_DNA"/>
</dbReference>
<accession>A0A4Q9FTW9</accession>
<feature type="region of interest" description="Disordered" evidence="2">
    <location>
        <begin position="155"/>
        <end position="177"/>
    </location>
</feature>
<feature type="domain" description="Secretion system C-terminal sorting" evidence="4">
    <location>
        <begin position="220"/>
        <end position="287"/>
    </location>
</feature>
<dbReference type="Pfam" id="PF18962">
    <property type="entry name" value="Por_Secre_tail"/>
    <property type="match status" value="1"/>
</dbReference>
<dbReference type="OrthoDB" id="977776at2"/>
<feature type="chain" id="PRO_5020988212" evidence="3">
    <location>
        <begin position="24"/>
        <end position="289"/>
    </location>
</feature>
<organism evidence="5 6">
    <name type="scientific">Hyunsoonleella pacifica</name>
    <dbReference type="NCBI Taxonomy" id="1080224"/>
    <lineage>
        <taxon>Bacteria</taxon>
        <taxon>Pseudomonadati</taxon>
        <taxon>Bacteroidota</taxon>
        <taxon>Flavobacteriia</taxon>
        <taxon>Flavobacteriales</taxon>
        <taxon>Flavobacteriaceae</taxon>
    </lineage>
</organism>
<keyword evidence="1 3" id="KW-0732">Signal</keyword>
<reference evidence="5 6" key="1">
    <citation type="journal article" date="2015" name="Int. J. Syst. Evol. Microbiol.">
        <title>Hyunsoonleella pacifica sp. nov., isolated from seawater of South Pacific Gyre.</title>
        <authorList>
            <person name="Gao X."/>
            <person name="Zhang Z."/>
            <person name="Dai X."/>
            <person name="Zhang X.H."/>
        </authorList>
    </citation>
    <scope>NUCLEOTIDE SEQUENCE [LARGE SCALE GENOMIC DNA]</scope>
    <source>
        <strain evidence="5 6">SW033</strain>
    </source>
</reference>
<comment type="caution">
    <text evidence="5">The sequence shown here is derived from an EMBL/GenBank/DDBJ whole genome shotgun (WGS) entry which is preliminary data.</text>
</comment>
<evidence type="ECO:0000259" key="4">
    <source>
        <dbReference type="Pfam" id="PF18962"/>
    </source>
</evidence>
<evidence type="ECO:0000256" key="1">
    <source>
        <dbReference type="ARBA" id="ARBA00022729"/>
    </source>
</evidence>